<dbReference type="InterPro" id="IPR001128">
    <property type="entry name" value="Cyt_P450"/>
</dbReference>
<reference evidence="8 9" key="1">
    <citation type="submission" date="2018-03" db="EMBL/GenBank/DDBJ databases">
        <title>Genomic Encyclopedia of Archaeal and Bacterial Type Strains, Phase II (KMG-II): from individual species to whole genera.</title>
        <authorList>
            <person name="Goeker M."/>
        </authorList>
    </citation>
    <scope>NUCLEOTIDE SEQUENCE [LARGE SCALE GENOMIC DNA]</scope>
    <source>
        <strain evidence="8 9">DSM 44720</strain>
    </source>
</reference>
<dbReference type="PANTHER" id="PTHR46696">
    <property type="entry name" value="P450, PUTATIVE (EUROFUNG)-RELATED"/>
    <property type="match status" value="1"/>
</dbReference>
<gene>
    <name evidence="8" type="ORF">CLV43_106129</name>
</gene>
<dbReference type="OrthoDB" id="4156795at2"/>
<dbReference type="GO" id="GO:0020037">
    <property type="term" value="F:heme binding"/>
    <property type="evidence" value="ECO:0007669"/>
    <property type="project" value="InterPro"/>
</dbReference>
<dbReference type="EMBL" id="PVTF01000006">
    <property type="protein sequence ID" value="PRY40394.1"/>
    <property type="molecule type" value="Genomic_DNA"/>
</dbReference>
<accession>A0A2T0T439</accession>
<dbReference type="FunFam" id="1.10.630.10:FF:000018">
    <property type="entry name" value="Cytochrome P450 monooxygenase"/>
    <property type="match status" value="1"/>
</dbReference>
<dbReference type="InterPro" id="IPR036396">
    <property type="entry name" value="Cyt_P450_sf"/>
</dbReference>
<dbReference type="GO" id="GO:0016705">
    <property type="term" value="F:oxidoreductase activity, acting on paired donors, with incorporation or reduction of molecular oxygen"/>
    <property type="evidence" value="ECO:0007669"/>
    <property type="project" value="InterPro"/>
</dbReference>
<dbReference type="PRINTS" id="PR00359">
    <property type="entry name" value="BP450"/>
</dbReference>
<evidence type="ECO:0000256" key="6">
    <source>
        <dbReference type="ARBA" id="ARBA00023033"/>
    </source>
</evidence>
<dbReference type="SUPFAM" id="SSF48264">
    <property type="entry name" value="Cytochrome P450"/>
    <property type="match status" value="1"/>
</dbReference>
<dbReference type="RefSeq" id="WP_106188958.1">
    <property type="nucleotide sequence ID" value="NZ_PVTF01000006.1"/>
</dbReference>
<keyword evidence="6 7" id="KW-0503">Monooxygenase</keyword>
<comment type="caution">
    <text evidence="8">The sequence shown here is derived from an EMBL/GenBank/DDBJ whole genome shotgun (WGS) entry which is preliminary data.</text>
</comment>
<evidence type="ECO:0000256" key="2">
    <source>
        <dbReference type="ARBA" id="ARBA00022617"/>
    </source>
</evidence>
<dbReference type="PANTHER" id="PTHR46696:SF1">
    <property type="entry name" value="CYTOCHROME P450 YJIB-RELATED"/>
    <property type="match status" value="1"/>
</dbReference>
<comment type="similarity">
    <text evidence="1 7">Belongs to the cytochrome P450 family.</text>
</comment>
<proteinExistence type="inferred from homology"/>
<evidence type="ECO:0000313" key="9">
    <source>
        <dbReference type="Proteomes" id="UP000239494"/>
    </source>
</evidence>
<keyword evidence="3 7" id="KW-0479">Metal-binding</keyword>
<dbReference type="InterPro" id="IPR002397">
    <property type="entry name" value="Cyt_P450_B"/>
</dbReference>
<keyword evidence="5 7" id="KW-0408">Iron</keyword>
<dbReference type="Pfam" id="PF00067">
    <property type="entry name" value="p450"/>
    <property type="match status" value="1"/>
</dbReference>
<name>A0A2T0T439_9PSEU</name>
<sequence length="428" mass="47745">MTTSFAQSLRLRAMLLGFKAVTKPLAWRGDPMARILTAGRDTDPYPFYEHARSLGDLSRSGLGMYVSASHRVSDSVLRDPRFGVDTRASLMDMKKLLLDTWGKRPIHPVDDSFIALDPPRHTRLRRTVAPWFTPRALRDLTPLVEKVVGEFLDEVEGRDQWELMDDFASRIPIRIICEMFGIPEIDYARFIRWGTVLGATLDGIRSAAELARVRAALVDLEAFFVDLVDGRRRNLGDDLVSSVIRAQSDSDEFLREDLLATCELLMMAGYETTLNLIGNAGLALLTHPGARERVITSPESAENAVEEVLRWDSSVQYTVRATTEPLTLEGVDLPTGSLVVLLLAGANRDPDVFPHPDVLDLDRPNSRDHLSFSSGIHYCVGAGLARLEAAVGMRMLFQRYPDLRISGPVVRRRSRNIRGALSIPVSPR</sequence>
<dbReference type="GO" id="GO:0005506">
    <property type="term" value="F:iron ion binding"/>
    <property type="evidence" value="ECO:0007669"/>
    <property type="project" value="InterPro"/>
</dbReference>
<dbReference type="PROSITE" id="PS00086">
    <property type="entry name" value="CYTOCHROME_P450"/>
    <property type="match status" value="1"/>
</dbReference>
<organism evidence="8 9">
    <name type="scientific">Umezawaea tangerina</name>
    <dbReference type="NCBI Taxonomy" id="84725"/>
    <lineage>
        <taxon>Bacteria</taxon>
        <taxon>Bacillati</taxon>
        <taxon>Actinomycetota</taxon>
        <taxon>Actinomycetes</taxon>
        <taxon>Pseudonocardiales</taxon>
        <taxon>Pseudonocardiaceae</taxon>
        <taxon>Umezawaea</taxon>
    </lineage>
</organism>
<keyword evidence="9" id="KW-1185">Reference proteome</keyword>
<protein>
    <submittedName>
        <fullName evidence="8">Cytochrome P450</fullName>
    </submittedName>
</protein>
<dbReference type="CDD" id="cd20625">
    <property type="entry name" value="CYP164-like"/>
    <property type="match status" value="1"/>
</dbReference>
<keyword evidence="2 7" id="KW-0349">Heme</keyword>
<dbReference type="AlphaFoldDB" id="A0A2T0T439"/>
<evidence type="ECO:0000256" key="7">
    <source>
        <dbReference type="RuleBase" id="RU000461"/>
    </source>
</evidence>
<evidence type="ECO:0000313" key="8">
    <source>
        <dbReference type="EMBL" id="PRY40394.1"/>
    </source>
</evidence>
<dbReference type="GO" id="GO:0004497">
    <property type="term" value="F:monooxygenase activity"/>
    <property type="evidence" value="ECO:0007669"/>
    <property type="project" value="UniProtKB-KW"/>
</dbReference>
<dbReference type="InterPro" id="IPR017972">
    <property type="entry name" value="Cyt_P450_CS"/>
</dbReference>
<dbReference type="Gene3D" id="1.10.630.10">
    <property type="entry name" value="Cytochrome P450"/>
    <property type="match status" value="1"/>
</dbReference>
<evidence type="ECO:0000256" key="3">
    <source>
        <dbReference type="ARBA" id="ARBA00022723"/>
    </source>
</evidence>
<evidence type="ECO:0000256" key="1">
    <source>
        <dbReference type="ARBA" id="ARBA00010617"/>
    </source>
</evidence>
<evidence type="ECO:0000256" key="4">
    <source>
        <dbReference type="ARBA" id="ARBA00023002"/>
    </source>
</evidence>
<dbReference type="Proteomes" id="UP000239494">
    <property type="component" value="Unassembled WGS sequence"/>
</dbReference>
<keyword evidence="4 7" id="KW-0560">Oxidoreductase</keyword>
<evidence type="ECO:0000256" key="5">
    <source>
        <dbReference type="ARBA" id="ARBA00023004"/>
    </source>
</evidence>